<evidence type="ECO:0000259" key="2">
    <source>
        <dbReference type="Pfam" id="PF16220"/>
    </source>
</evidence>
<feature type="domain" description="FecR protein" evidence="1">
    <location>
        <begin position="108"/>
        <end position="196"/>
    </location>
</feature>
<gene>
    <name evidence="3" type="ORF">FOC84_20855</name>
</gene>
<dbReference type="InterPro" id="IPR006860">
    <property type="entry name" value="FecR"/>
</dbReference>
<dbReference type="InterPro" id="IPR032623">
    <property type="entry name" value="FecR_N"/>
</dbReference>
<dbReference type="AlphaFoldDB" id="A0A7D4HV08"/>
<feature type="domain" description="FecR N-terminal" evidence="2">
    <location>
        <begin position="12"/>
        <end position="52"/>
    </location>
</feature>
<dbReference type="Pfam" id="PF16220">
    <property type="entry name" value="DUF4880"/>
    <property type="match status" value="1"/>
</dbReference>
<dbReference type="InterPro" id="IPR012373">
    <property type="entry name" value="Ferrdict_sens_TM"/>
</dbReference>
<dbReference type="GO" id="GO:0016989">
    <property type="term" value="F:sigma factor antagonist activity"/>
    <property type="evidence" value="ECO:0007669"/>
    <property type="project" value="TreeGrafter"/>
</dbReference>
<evidence type="ECO:0000313" key="3">
    <source>
        <dbReference type="EMBL" id="QKH37253.1"/>
    </source>
</evidence>
<dbReference type="Gene3D" id="2.60.120.1440">
    <property type="match status" value="1"/>
</dbReference>
<dbReference type="PANTHER" id="PTHR30273:SF2">
    <property type="entry name" value="PROTEIN FECR"/>
    <property type="match status" value="1"/>
</dbReference>
<keyword evidence="4" id="KW-1185">Reference proteome</keyword>
<protein>
    <submittedName>
        <fullName evidence="3">DUF4880 domain-containing protein</fullName>
    </submittedName>
</protein>
<name>A0A7D4HV08_9BURK</name>
<dbReference type="KEGG" id="apes:FOC84_20855"/>
<dbReference type="PANTHER" id="PTHR30273">
    <property type="entry name" value="PERIPLASMIC SIGNAL SENSOR AND SIGMA FACTOR ACTIVATOR FECR-RELATED"/>
    <property type="match status" value="1"/>
</dbReference>
<proteinExistence type="predicted"/>
<dbReference type="Proteomes" id="UP000500970">
    <property type="component" value="Chromosome"/>
</dbReference>
<evidence type="ECO:0000313" key="4">
    <source>
        <dbReference type="Proteomes" id="UP000500970"/>
    </source>
</evidence>
<dbReference type="Pfam" id="PF04773">
    <property type="entry name" value="FecR"/>
    <property type="match status" value="1"/>
</dbReference>
<sequence length="308" mass="32988">MDERAAQNVLHEAITWSVRLSSGRADEAMREACRRWRQASAEHERVWRQLQSIEDDLGAVAAPGAAQALRAAPRMSRRTVLAMLGAGAAGVGLAGALGDDAWRGWGADFRTAVGERRKYALAGGAQLWLDTGTAVRQDAGHDLTLLAGELLLDTGPAGGLAWTVRSRQARFTAHAARFALRQLDGATALAVQRGSLRVEPRLGAESEALAGGRYLVSDSAMRPDSASFEAGGWAEGVLAVRGMRLGEFVAELARYQRGWTHCDPAVAQLRVSGVFQLDDVAAALDTLAHALPVRVTRYSRFVTRVVPA</sequence>
<accession>A0A7D4HV08</accession>
<organism evidence="3 4">
    <name type="scientific">Achromobacter pestifer</name>
    <dbReference type="NCBI Taxonomy" id="1353889"/>
    <lineage>
        <taxon>Bacteria</taxon>
        <taxon>Pseudomonadati</taxon>
        <taxon>Pseudomonadota</taxon>
        <taxon>Betaproteobacteria</taxon>
        <taxon>Burkholderiales</taxon>
        <taxon>Alcaligenaceae</taxon>
        <taxon>Achromobacter</taxon>
    </lineage>
</organism>
<reference evidence="3 4" key="1">
    <citation type="submission" date="2020-05" db="EMBL/GenBank/DDBJ databases">
        <title>FDA dAtabase for Regulatory Grade micrObial Sequences (FDA-ARGOS): Supporting development and validation of Infectious Disease Dx tests.</title>
        <authorList>
            <person name="Sproer C."/>
            <person name="Gronow S."/>
            <person name="Severitt S."/>
            <person name="Schroder I."/>
            <person name="Tallon L."/>
            <person name="Sadzewicz L."/>
            <person name="Zhao X."/>
            <person name="Vavikolanu K."/>
            <person name="Mehta A."/>
            <person name="Aluvathingal J."/>
            <person name="Nadendla S."/>
            <person name="Myers T."/>
            <person name="Yan Y."/>
            <person name="Sichtig H."/>
        </authorList>
    </citation>
    <scope>NUCLEOTIDE SEQUENCE [LARGE SCALE GENOMIC DNA]</scope>
    <source>
        <strain evidence="3 4">FDAARGOS_790</strain>
    </source>
</reference>
<evidence type="ECO:0000259" key="1">
    <source>
        <dbReference type="Pfam" id="PF04773"/>
    </source>
</evidence>
<dbReference type="EMBL" id="CP053985">
    <property type="protein sequence ID" value="QKH37253.1"/>
    <property type="molecule type" value="Genomic_DNA"/>
</dbReference>
<dbReference type="RefSeq" id="WP_173146107.1">
    <property type="nucleotide sequence ID" value="NZ_CP053985.1"/>
</dbReference>
<dbReference type="PIRSF" id="PIRSF018266">
    <property type="entry name" value="FecR"/>
    <property type="match status" value="1"/>
</dbReference>